<feature type="transmembrane region" description="Helical" evidence="6">
    <location>
        <begin position="32"/>
        <end position="61"/>
    </location>
</feature>
<dbReference type="InterPro" id="IPR002794">
    <property type="entry name" value="DUF92_TMEM19"/>
</dbReference>
<comment type="similarity">
    <text evidence="2">Belongs to the TMEM19 family.</text>
</comment>
<dbReference type="InParanoid" id="Q5JGM0"/>
<evidence type="ECO:0000256" key="4">
    <source>
        <dbReference type="ARBA" id="ARBA00022989"/>
    </source>
</evidence>
<dbReference type="GO" id="GO:0016020">
    <property type="term" value="C:membrane"/>
    <property type="evidence" value="ECO:0000318"/>
    <property type="project" value="GO_Central"/>
</dbReference>
<keyword evidence="5 6" id="KW-0472">Membrane</keyword>
<feature type="transmembrane region" description="Helical" evidence="6">
    <location>
        <begin position="183"/>
        <end position="204"/>
    </location>
</feature>
<dbReference type="FunCoup" id="Q5JGM0">
    <property type="interactions" value="44"/>
</dbReference>
<dbReference type="PATRIC" id="fig|69014.16.peg.1231"/>
<proteinExistence type="inferred from homology"/>
<feature type="transmembrane region" description="Helical" evidence="6">
    <location>
        <begin position="159"/>
        <end position="176"/>
    </location>
</feature>
<keyword evidence="3 6" id="KW-0812">Transmembrane</keyword>
<keyword evidence="8" id="KW-1185">Reference proteome</keyword>
<feature type="transmembrane region" description="Helical" evidence="6">
    <location>
        <begin position="216"/>
        <end position="234"/>
    </location>
</feature>
<dbReference type="Pfam" id="PF01940">
    <property type="entry name" value="DUF92"/>
    <property type="match status" value="1"/>
</dbReference>
<dbReference type="AlphaFoldDB" id="Q5JGM0"/>
<accession>Q5JGM0</accession>
<protein>
    <submittedName>
        <fullName evidence="7">Hypothetical membrane protein, conserved, DUF92 family</fullName>
    </submittedName>
</protein>
<name>Q5JGM0_THEKO</name>
<dbReference type="PhylomeDB" id="Q5JGM0"/>
<dbReference type="EnsemblBacteria" id="BAD85447">
    <property type="protein sequence ID" value="BAD85447"/>
    <property type="gene ID" value="TK1258"/>
</dbReference>
<keyword evidence="4 6" id="KW-1133">Transmembrane helix</keyword>
<evidence type="ECO:0000313" key="7">
    <source>
        <dbReference type="EMBL" id="BAD85447.1"/>
    </source>
</evidence>
<comment type="subcellular location">
    <subcellularLocation>
        <location evidence="1">Membrane</location>
        <topology evidence="1">Multi-pass membrane protein</topology>
    </subcellularLocation>
</comment>
<dbReference type="EMBL" id="AP006878">
    <property type="protein sequence ID" value="BAD85447.1"/>
    <property type="molecule type" value="Genomic_DNA"/>
</dbReference>
<feature type="transmembrane region" description="Helical" evidence="6">
    <location>
        <begin position="82"/>
        <end position="103"/>
    </location>
</feature>
<evidence type="ECO:0000256" key="6">
    <source>
        <dbReference type="SAM" id="Phobius"/>
    </source>
</evidence>
<dbReference type="PANTHER" id="PTHR13353:SF5">
    <property type="entry name" value="TRANSMEMBRANE PROTEIN 19"/>
    <property type="match status" value="1"/>
</dbReference>
<sequence>MNIIADIITVLLLGVLAYRSRALDAKGSIAAALLGLGVLVLGGTWTFLALLTFLILGVLATKYRYGEKVKKGLAQSNNGTRSIGNVLGNGLAVLIFLLVEAAVKEDIFWAATFASIATVNGDTLASELGKVLGRKPRLITNLKPVNPGTNGAVSVQGEVIALIGALMIAPFALPLTTHTWKMLLAVTIGGFVGVNLDSLIGATLEEKGITDNNSTNFLASLLGGLIGAALFYALEML</sequence>
<evidence type="ECO:0000256" key="3">
    <source>
        <dbReference type="ARBA" id="ARBA00022692"/>
    </source>
</evidence>
<evidence type="ECO:0000256" key="1">
    <source>
        <dbReference type="ARBA" id="ARBA00004141"/>
    </source>
</evidence>
<evidence type="ECO:0000256" key="5">
    <source>
        <dbReference type="ARBA" id="ARBA00023136"/>
    </source>
</evidence>
<dbReference type="PANTHER" id="PTHR13353">
    <property type="entry name" value="TRANSMEMBRANE PROTEIN 19"/>
    <property type="match status" value="1"/>
</dbReference>
<dbReference type="Proteomes" id="UP000000536">
    <property type="component" value="Chromosome"/>
</dbReference>
<gene>
    <name evidence="7" type="ordered locus">TK1258</name>
</gene>
<evidence type="ECO:0000256" key="2">
    <source>
        <dbReference type="ARBA" id="ARBA00009012"/>
    </source>
</evidence>
<evidence type="ECO:0000313" key="8">
    <source>
        <dbReference type="Proteomes" id="UP000000536"/>
    </source>
</evidence>
<organism evidence="7 8">
    <name type="scientific">Thermococcus kodakarensis (strain ATCC BAA-918 / JCM 12380 / KOD1)</name>
    <name type="common">Pyrococcus kodakaraensis (strain KOD1)</name>
    <dbReference type="NCBI Taxonomy" id="69014"/>
    <lineage>
        <taxon>Archaea</taxon>
        <taxon>Methanobacteriati</taxon>
        <taxon>Methanobacteriota</taxon>
        <taxon>Thermococci</taxon>
        <taxon>Thermococcales</taxon>
        <taxon>Thermococcaceae</taxon>
        <taxon>Thermococcus</taxon>
    </lineage>
</organism>
<dbReference type="HOGENOM" id="CLU_036918_2_2_2"/>
<dbReference type="eggNOG" id="arCOG02245">
    <property type="taxonomic scope" value="Archaea"/>
</dbReference>
<dbReference type="STRING" id="69014.TK1258"/>
<reference evidence="7 8" key="1">
    <citation type="journal article" date="2005" name="Genome Res.">
        <title>Complete genome sequence of the hyperthermophilic archaeon Thermococcus kodakaraensis KOD1 and comparison with Pyrococcus genomes.</title>
        <authorList>
            <person name="Fukui T."/>
            <person name="Atomi H."/>
            <person name="Kanai T."/>
            <person name="Matsumi R."/>
            <person name="Fujiwara S."/>
            <person name="Imanaka T."/>
        </authorList>
    </citation>
    <scope>NUCLEOTIDE SEQUENCE [LARGE SCALE GENOMIC DNA]</scope>
    <source>
        <strain evidence="8">ATCC BAA-918 / JCM 12380 / KOD1</strain>
    </source>
</reference>
<dbReference type="KEGG" id="tko:TK1258"/>